<gene>
    <name evidence="2" type="ORF">FA14DRAFT_178697</name>
</gene>
<sequence>MRASTTIFAITALLASTAQAQIPGLSSGLISGLSTNCLGGLASLLSNQDLNSCLAITSVITELGTVGQNDSLVGPLNTYIGSNLCPASPCSNSTLASANSTINQSCSSEIQSGANVLPGLLQLVVSNYNDVKKASCYEDTKANNEICIVQTLTNLQQNLGQNVSLNTITSLSKGGSSALQPLLSKLAANSSALCTDCNRGILTTLAPTLQSYLNSSTNQALQQAVAQGCGQTFLTSGVPTDLKETGKLQTTSGSNSGTNGASLVTVSSVTAGTALLAIGMALLA</sequence>
<reference evidence="2 3" key="1">
    <citation type="journal article" date="2018" name="Mol. Biol. Evol.">
        <title>Broad Genomic Sampling Reveals a Smut Pathogenic Ancestry of the Fungal Clade Ustilaginomycotina.</title>
        <authorList>
            <person name="Kijpornyongpan T."/>
            <person name="Mondo S.J."/>
            <person name="Barry K."/>
            <person name="Sandor L."/>
            <person name="Lee J."/>
            <person name="Lipzen A."/>
            <person name="Pangilinan J."/>
            <person name="LaButti K."/>
            <person name="Hainaut M."/>
            <person name="Henrissat B."/>
            <person name="Grigoriev I.V."/>
            <person name="Spatafora J.W."/>
            <person name="Aime M.C."/>
        </authorList>
    </citation>
    <scope>NUCLEOTIDE SEQUENCE [LARGE SCALE GENOMIC DNA]</scope>
    <source>
        <strain evidence="2 3">MCA 3882</strain>
    </source>
</reference>
<feature type="signal peptide" evidence="1">
    <location>
        <begin position="1"/>
        <end position="20"/>
    </location>
</feature>
<protein>
    <recommendedName>
        <fullName evidence="4">GPI-anchored protein</fullName>
    </recommendedName>
</protein>
<organism evidence="2 3">
    <name type="scientific">Meira miltonrushii</name>
    <dbReference type="NCBI Taxonomy" id="1280837"/>
    <lineage>
        <taxon>Eukaryota</taxon>
        <taxon>Fungi</taxon>
        <taxon>Dikarya</taxon>
        <taxon>Basidiomycota</taxon>
        <taxon>Ustilaginomycotina</taxon>
        <taxon>Exobasidiomycetes</taxon>
        <taxon>Exobasidiales</taxon>
        <taxon>Brachybasidiaceae</taxon>
        <taxon>Meira</taxon>
    </lineage>
</organism>
<name>A0A316VH44_9BASI</name>
<dbReference type="PANTHER" id="PTHR34862">
    <property type="entry name" value="SPARK DOMAIN-CONTAINING PROTEIN"/>
    <property type="match status" value="1"/>
</dbReference>
<evidence type="ECO:0000313" key="3">
    <source>
        <dbReference type="Proteomes" id="UP000245771"/>
    </source>
</evidence>
<dbReference type="AlphaFoldDB" id="A0A316VH44"/>
<dbReference type="STRING" id="1280837.A0A316VH44"/>
<evidence type="ECO:0000313" key="2">
    <source>
        <dbReference type="EMBL" id="PWN35321.1"/>
    </source>
</evidence>
<dbReference type="RefSeq" id="XP_025355623.1">
    <property type="nucleotide sequence ID" value="XM_025500865.1"/>
</dbReference>
<proteinExistence type="predicted"/>
<evidence type="ECO:0000256" key="1">
    <source>
        <dbReference type="SAM" id="SignalP"/>
    </source>
</evidence>
<feature type="chain" id="PRO_5016411934" description="GPI-anchored protein" evidence="1">
    <location>
        <begin position="21"/>
        <end position="284"/>
    </location>
</feature>
<keyword evidence="1" id="KW-0732">Signal</keyword>
<dbReference type="Proteomes" id="UP000245771">
    <property type="component" value="Unassembled WGS sequence"/>
</dbReference>
<evidence type="ECO:0008006" key="4">
    <source>
        <dbReference type="Google" id="ProtNLM"/>
    </source>
</evidence>
<dbReference type="GeneID" id="37022646"/>
<dbReference type="OrthoDB" id="2536450at2759"/>
<dbReference type="PANTHER" id="PTHR34862:SF1">
    <property type="entry name" value="SPARK DOMAIN-CONTAINING PROTEIN"/>
    <property type="match status" value="1"/>
</dbReference>
<dbReference type="EMBL" id="KZ819603">
    <property type="protein sequence ID" value="PWN35321.1"/>
    <property type="molecule type" value="Genomic_DNA"/>
</dbReference>
<dbReference type="InParanoid" id="A0A316VH44"/>
<keyword evidence="3" id="KW-1185">Reference proteome</keyword>
<accession>A0A316VH44</accession>